<dbReference type="PANTHER" id="PTHR10039:SF5">
    <property type="entry name" value="NACHT DOMAIN-CONTAINING PROTEIN"/>
    <property type="match status" value="1"/>
</dbReference>
<dbReference type="InterPro" id="IPR056884">
    <property type="entry name" value="NPHP3-like_N"/>
</dbReference>
<organism evidence="3 4">
    <name type="scientific">Aspergillus calidoustus</name>
    <dbReference type="NCBI Taxonomy" id="454130"/>
    <lineage>
        <taxon>Eukaryota</taxon>
        <taxon>Fungi</taxon>
        <taxon>Dikarya</taxon>
        <taxon>Ascomycota</taxon>
        <taxon>Pezizomycotina</taxon>
        <taxon>Eurotiomycetes</taxon>
        <taxon>Eurotiomycetidae</taxon>
        <taxon>Eurotiales</taxon>
        <taxon>Aspergillaceae</taxon>
        <taxon>Aspergillus</taxon>
        <taxon>Aspergillus subgen. Nidulantes</taxon>
    </lineage>
</organism>
<dbReference type="PANTHER" id="PTHR10039">
    <property type="entry name" value="AMELOGENIN"/>
    <property type="match status" value="1"/>
</dbReference>
<name>A0A0U5FZ79_ASPCI</name>
<gene>
    <name evidence="3" type="ORF">ASPCAL06037</name>
</gene>
<proteinExistence type="predicted"/>
<reference evidence="4" key="1">
    <citation type="journal article" date="2016" name="Genome Announc.">
        <title>Draft genome sequences of fungus Aspergillus calidoustus.</title>
        <authorList>
            <person name="Horn F."/>
            <person name="Linde J."/>
            <person name="Mattern D.J."/>
            <person name="Walther G."/>
            <person name="Guthke R."/>
            <person name="Scherlach K."/>
            <person name="Martin K."/>
            <person name="Brakhage A.A."/>
            <person name="Petzke L."/>
            <person name="Valiante V."/>
        </authorList>
    </citation>
    <scope>NUCLEOTIDE SEQUENCE [LARGE SCALE GENOMIC DNA]</scope>
    <source>
        <strain evidence="4">SF006504</strain>
    </source>
</reference>
<dbReference type="AlphaFoldDB" id="A0A0U5FZ79"/>
<dbReference type="OMA" id="MHRNDEN"/>
<evidence type="ECO:0000313" key="4">
    <source>
        <dbReference type="Proteomes" id="UP000054771"/>
    </source>
</evidence>
<feature type="domain" description="Nephrocystin 3-like N-terminal" evidence="2">
    <location>
        <begin position="2"/>
        <end position="163"/>
    </location>
</feature>
<sequence length="402" mass="45155">MLFRIDGNIGCGKSVALKYISGHVKTREYLTAWAERSSPTMALVSGRVFLTRTGTTLQSSRSGLIRTILHSISTDCPSLIPLLFPEEWTHSTRDLDIVFVDNRLNKAFETLKTSPLVYKARKIAIFIDGLDEISDQYCRPPQLVDELRRWTVGNSVKICASSRVAPVIDNRLRQFPSLKLHTVNRGGIARFARDILAAEMEFLEDARAQETMETLVRHVIDNSNGAFLWVSLILRDLVVGLNNANSLETLYNKTTSLPRDLDHLYNDLLLSMHRNDENQAYRFLSLALVPPQPCPLIQFSFLRDWVDRTDLPDQALPPLSSNKLKQCLARARRQVAGDCLGLLEIVDDPGQVELTLQARVRFAHDSIASVLRSNPPAGGQWSRALESPLMRFAPYATRSGST</sequence>
<dbReference type="STRING" id="454130.A0A0U5FZ79"/>
<dbReference type="Pfam" id="PF24883">
    <property type="entry name" value="NPHP3_N"/>
    <property type="match status" value="1"/>
</dbReference>
<dbReference type="OrthoDB" id="443402at2759"/>
<keyword evidence="4" id="KW-1185">Reference proteome</keyword>
<accession>A0A0U5FZ79</accession>
<evidence type="ECO:0000256" key="1">
    <source>
        <dbReference type="ARBA" id="ARBA00022737"/>
    </source>
</evidence>
<keyword evidence="1" id="KW-0677">Repeat</keyword>
<dbReference type="Proteomes" id="UP000054771">
    <property type="component" value="Unassembled WGS sequence"/>
</dbReference>
<evidence type="ECO:0000313" key="3">
    <source>
        <dbReference type="EMBL" id="CEL04913.1"/>
    </source>
</evidence>
<protein>
    <recommendedName>
        <fullName evidence="2">Nephrocystin 3-like N-terminal domain-containing protein</fullName>
    </recommendedName>
</protein>
<dbReference type="EMBL" id="CDMC01000004">
    <property type="protein sequence ID" value="CEL04913.1"/>
    <property type="molecule type" value="Genomic_DNA"/>
</dbReference>
<evidence type="ECO:0000259" key="2">
    <source>
        <dbReference type="Pfam" id="PF24883"/>
    </source>
</evidence>